<organism evidence="3">
    <name type="scientific">Woronichinia naegeliana WA131</name>
    <dbReference type="NCBI Taxonomy" id="2824559"/>
    <lineage>
        <taxon>Bacteria</taxon>
        <taxon>Bacillati</taxon>
        <taxon>Cyanobacteriota</taxon>
        <taxon>Cyanophyceae</taxon>
        <taxon>Synechococcales</taxon>
        <taxon>Coelosphaeriaceae</taxon>
        <taxon>Woronichinia</taxon>
    </lineage>
</organism>
<protein>
    <submittedName>
        <fullName evidence="3">Cyclic nucleotide-binding domain-containing protein</fullName>
    </submittedName>
</protein>
<feature type="transmembrane region" description="Helical" evidence="1">
    <location>
        <begin position="142"/>
        <end position="161"/>
    </location>
</feature>
<feature type="transmembrane region" description="Helical" evidence="1">
    <location>
        <begin position="12"/>
        <end position="30"/>
    </location>
</feature>
<feature type="domain" description="Cyclic nucleotide-binding" evidence="2">
    <location>
        <begin position="795"/>
        <end position="898"/>
    </location>
</feature>
<keyword evidence="1" id="KW-0472">Membrane</keyword>
<feature type="transmembrane region" description="Helical" evidence="1">
    <location>
        <begin position="268"/>
        <end position="286"/>
    </location>
</feature>
<gene>
    <name evidence="3" type="ORF">KA717_35825</name>
</gene>
<dbReference type="EMBL" id="CP073041">
    <property type="protein sequence ID" value="UXE60795.1"/>
    <property type="molecule type" value="Genomic_DNA"/>
</dbReference>
<keyword evidence="1" id="KW-1133">Transmembrane helix</keyword>
<dbReference type="SUPFAM" id="SSF51206">
    <property type="entry name" value="cAMP-binding domain-like"/>
    <property type="match status" value="1"/>
</dbReference>
<dbReference type="InterPro" id="IPR018490">
    <property type="entry name" value="cNMP-bd_dom_sf"/>
</dbReference>
<evidence type="ECO:0000256" key="1">
    <source>
        <dbReference type="SAM" id="Phobius"/>
    </source>
</evidence>
<dbReference type="AlphaFoldDB" id="A0A977KYL5"/>
<feature type="transmembrane region" description="Helical" evidence="1">
    <location>
        <begin position="327"/>
        <end position="351"/>
    </location>
</feature>
<dbReference type="Proteomes" id="UP001065613">
    <property type="component" value="Chromosome"/>
</dbReference>
<dbReference type="CDD" id="cd00038">
    <property type="entry name" value="CAP_ED"/>
    <property type="match status" value="1"/>
</dbReference>
<sequence length="923" mass="106476">MLSRISEKQMHRLRWILTSGWLLLIASLFYDPFSPLITSPEQTWSPFRIRPEECITVQNSCLELKPYALGAPIFWGIIVPSGIFILLVFGHEMWRRICPLSFLSQIPRALGWQRKFKRTDAKSGKVRYEIPKIKPNSWLGRNYIYLQFGLLFLGLCFRILFINGDRLALGIWLSTTIIAAIAVGYFYGGKTWCNYFCPMAPVQKIYAEPGGLFTSKAHMSDTPLTQSMCRTVDNGQEKSACVACQTPCIDIDAEGSYWEGVEKTQTQFIYYCYFGLVVGYFFYYYLYAGNWDYYFSGAWAMEANTLQTLLSPGWYLYGKAITIPKLLAVPITLTLFTLWGYLLGLTAERLYRTYLTSTKRTNHLRLIRHRLFSVCTFLAFNLFFIFGGRPFIRLLPLFFQESIDVLIVLLSTFWLARSLRREPELYAREGLAGRFRKQLIKMKFPIERYFTGRKIDDLNPHEIYVVAKVLPGFNKQKRDEAYKGVLREALEEGYANSASSLEILRQLRIELDIDNHDHEQLLTELGVEDPTLLDPSRQRKLENLVRISGYRQSLERLINLQQLTEEALERFSPVDSLSWDKEEDIKDDSDSPTDIKKQAYFYLERLEHLLNFYYVLNQPFLLEHRLVVALLLGVIRQKKQFLVIAILSRIEKLGMIEGAEIINQLAKLSPTVLQDILDNPYSEWHQRLGTGLVEQLQRTVEPSACSLELPINNLLETVDILLTEPDVLIQTICLYLLQQFDQERSYNLSRNMAADRHPLLGEIIPLLLTAKEKSSITLKDLPILERIVYLFNSDFFQSLDSETLIELAYRAEVKSFVLDEQITEAGDTCRELLLLMEGNVEIQIQRADGNVFISSLALGKMLDELEVLTHTHLMGTIVAKAPLTRVLAIPVEAFDDLLVRDRHLAMKVLELESIRLKSLLEAR</sequence>
<keyword evidence="1" id="KW-0812">Transmembrane</keyword>
<feature type="transmembrane region" description="Helical" evidence="1">
    <location>
        <begin position="371"/>
        <end position="392"/>
    </location>
</feature>
<dbReference type="Gene3D" id="2.60.120.10">
    <property type="entry name" value="Jelly Rolls"/>
    <property type="match status" value="1"/>
</dbReference>
<name>A0A977KYL5_9CYAN</name>
<dbReference type="PROSITE" id="PS50042">
    <property type="entry name" value="CNMP_BINDING_3"/>
    <property type="match status" value="1"/>
</dbReference>
<proteinExistence type="predicted"/>
<dbReference type="InterPro" id="IPR000595">
    <property type="entry name" value="cNMP-bd_dom"/>
</dbReference>
<dbReference type="KEGG" id="wna:KA717_35825"/>
<dbReference type="Pfam" id="PF00027">
    <property type="entry name" value="cNMP_binding"/>
    <property type="match status" value="1"/>
</dbReference>
<dbReference type="InterPro" id="IPR014710">
    <property type="entry name" value="RmlC-like_jellyroll"/>
</dbReference>
<evidence type="ECO:0000313" key="3">
    <source>
        <dbReference type="EMBL" id="UXE60795.1"/>
    </source>
</evidence>
<feature type="transmembrane region" description="Helical" evidence="1">
    <location>
        <begin position="67"/>
        <end position="89"/>
    </location>
</feature>
<reference evidence="3" key="1">
    <citation type="submission" date="2021-04" db="EMBL/GenBank/DDBJ databases">
        <title>Genome sequence of Woronichinia naegeliana from Washington state freshwater lake bloom.</title>
        <authorList>
            <person name="Dreher T.W."/>
        </authorList>
    </citation>
    <scope>NUCLEOTIDE SEQUENCE</scope>
    <source>
        <strain evidence="3">WA131</strain>
    </source>
</reference>
<accession>A0A977KYL5</accession>
<feature type="transmembrane region" description="Helical" evidence="1">
    <location>
        <begin position="167"/>
        <end position="187"/>
    </location>
</feature>
<evidence type="ECO:0000259" key="2">
    <source>
        <dbReference type="PROSITE" id="PS50042"/>
    </source>
</evidence>